<proteinExistence type="predicted"/>
<accession>A0AAN3ML26</accession>
<name>A0AAN3ML26_SHISO</name>
<dbReference type="EMBL" id="AAUSQI010000007">
    <property type="protein sequence ID" value="EFW2671478.1"/>
    <property type="molecule type" value="Genomic_DNA"/>
</dbReference>
<sequence length="64" mass="7189">MPKYKLVNDLAIGDKIEFSGKRIMEVTQKTDRDQHNVSLTLVNKHTGSATITCFNRMDTVALPP</sequence>
<evidence type="ECO:0000313" key="1">
    <source>
        <dbReference type="EMBL" id="EFW2671478.1"/>
    </source>
</evidence>
<protein>
    <submittedName>
        <fullName evidence="1">Uncharacterized protein</fullName>
    </submittedName>
</protein>
<dbReference type="AlphaFoldDB" id="A0AAN3ML26"/>
<dbReference type="Proteomes" id="UP001193866">
    <property type="component" value="Unassembled WGS sequence"/>
</dbReference>
<evidence type="ECO:0000313" key="2">
    <source>
        <dbReference type="Proteomes" id="UP001193866"/>
    </source>
</evidence>
<comment type="caution">
    <text evidence="1">The sequence shown here is derived from an EMBL/GenBank/DDBJ whole genome shotgun (WGS) entry which is preliminary data.</text>
</comment>
<reference evidence="1" key="1">
    <citation type="submission" date="2020-02" db="EMBL/GenBank/DDBJ databases">
        <authorList>
            <consortium name="PulseNet: The National Subtyping Network for Foodborne Disease Surveillance"/>
            <person name="Tarr C.L."/>
            <person name="Trees E."/>
            <person name="Katz L.S."/>
            <person name="Carleton-Romer H.A."/>
            <person name="Stroika S."/>
            <person name="Kucerova Z."/>
            <person name="Roache K.F."/>
            <person name="Sabol A.L."/>
            <person name="Besser J."/>
            <person name="Gerner-Smidt P."/>
        </authorList>
    </citation>
    <scope>NUCLEOTIDE SEQUENCE</scope>
    <source>
        <strain evidence="1">PNUSAE030131</strain>
    </source>
</reference>
<organism evidence="1 2">
    <name type="scientific">Shigella sonnei</name>
    <dbReference type="NCBI Taxonomy" id="624"/>
    <lineage>
        <taxon>Bacteria</taxon>
        <taxon>Pseudomonadati</taxon>
        <taxon>Pseudomonadota</taxon>
        <taxon>Gammaproteobacteria</taxon>
        <taxon>Enterobacterales</taxon>
        <taxon>Enterobacteriaceae</taxon>
        <taxon>Shigella</taxon>
    </lineage>
</organism>
<gene>
    <name evidence="1" type="ORF">FYL34_001501</name>
</gene>